<dbReference type="AlphaFoldDB" id="A0A146FQV6"/>
<dbReference type="Proteomes" id="UP000075230">
    <property type="component" value="Unassembled WGS sequence"/>
</dbReference>
<evidence type="ECO:0000313" key="2">
    <source>
        <dbReference type="EMBL" id="GAT27887.1"/>
    </source>
</evidence>
<evidence type="ECO:0000256" key="1">
    <source>
        <dbReference type="SAM" id="MobiDB-lite"/>
    </source>
</evidence>
<evidence type="ECO:0000313" key="3">
    <source>
        <dbReference type="Proteomes" id="UP000075230"/>
    </source>
</evidence>
<accession>A0A146FQV6</accession>
<keyword evidence="2" id="KW-0560">Oxidoreductase</keyword>
<name>A0A146FQV6_ASPKA</name>
<dbReference type="EMBL" id="BCWF01000023">
    <property type="protein sequence ID" value="GAT27887.1"/>
    <property type="molecule type" value="Genomic_DNA"/>
</dbReference>
<organism evidence="2 3">
    <name type="scientific">Aspergillus kawachii</name>
    <name type="common">White koji mold</name>
    <name type="synonym">Aspergillus awamori var. kawachi</name>
    <dbReference type="NCBI Taxonomy" id="1069201"/>
    <lineage>
        <taxon>Eukaryota</taxon>
        <taxon>Fungi</taxon>
        <taxon>Dikarya</taxon>
        <taxon>Ascomycota</taxon>
        <taxon>Pezizomycotina</taxon>
        <taxon>Eurotiomycetes</taxon>
        <taxon>Eurotiomycetidae</taxon>
        <taxon>Eurotiales</taxon>
        <taxon>Aspergillaceae</taxon>
        <taxon>Aspergillus</taxon>
        <taxon>Aspergillus subgen. Circumdati</taxon>
    </lineage>
</organism>
<proteinExistence type="predicted"/>
<comment type="caution">
    <text evidence="2">The sequence shown here is derived from an EMBL/GenBank/DDBJ whole genome shotgun (WGS) entry which is preliminary data.</text>
</comment>
<gene>
    <name evidence="2" type="ORF">RIB2604_02302450</name>
</gene>
<dbReference type="GO" id="GO:0051213">
    <property type="term" value="F:dioxygenase activity"/>
    <property type="evidence" value="ECO:0007669"/>
    <property type="project" value="UniProtKB-KW"/>
</dbReference>
<protein>
    <submittedName>
        <fullName evidence="2">Indoleamine 2,3-dioxygenase family protein</fullName>
    </submittedName>
</protein>
<keyword evidence="2" id="KW-0223">Dioxygenase</keyword>
<sequence>MDGWSPVSQQDGSSTLAWTAKVPIFNLSGAPGILAKYLAVAKAAPIRLDVLTAAVVPRGLVGWLVAAAADGQLRDQEKGPGEHSRPLRNINRPDKNERKCLTVK</sequence>
<reference evidence="3" key="2">
    <citation type="submission" date="2016-02" db="EMBL/GenBank/DDBJ databases">
        <title>Genome sequencing of Aspergillus luchuensis NBRC 4314.</title>
        <authorList>
            <person name="Yamada O."/>
        </authorList>
    </citation>
    <scope>NUCLEOTIDE SEQUENCE [LARGE SCALE GENOMIC DNA]</scope>
    <source>
        <strain evidence="3">RIB 2604</strain>
    </source>
</reference>
<reference evidence="2 3" key="1">
    <citation type="journal article" date="2016" name="DNA Res.">
        <title>Genome sequence of Aspergillus luchuensis NBRC 4314.</title>
        <authorList>
            <person name="Yamada O."/>
            <person name="Machida M."/>
            <person name="Hosoyama A."/>
            <person name="Goto M."/>
            <person name="Takahashi T."/>
            <person name="Futagami T."/>
            <person name="Yamagata Y."/>
            <person name="Takeuchi M."/>
            <person name="Kobayashi T."/>
            <person name="Koike H."/>
            <person name="Abe K."/>
            <person name="Asai K."/>
            <person name="Arita M."/>
            <person name="Fujita N."/>
            <person name="Fukuda K."/>
            <person name="Higa K."/>
            <person name="Horikawa H."/>
            <person name="Ishikawa T."/>
            <person name="Jinno K."/>
            <person name="Kato Y."/>
            <person name="Kirimura K."/>
            <person name="Mizutani O."/>
            <person name="Nakasone K."/>
            <person name="Sano M."/>
            <person name="Shiraishi Y."/>
            <person name="Tsukahara M."/>
            <person name="Gomi K."/>
        </authorList>
    </citation>
    <scope>NUCLEOTIDE SEQUENCE [LARGE SCALE GENOMIC DNA]</scope>
    <source>
        <strain evidence="2 3">RIB 2604</strain>
    </source>
</reference>
<feature type="region of interest" description="Disordered" evidence="1">
    <location>
        <begin position="74"/>
        <end position="104"/>
    </location>
</feature>